<comment type="pathway">
    <text evidence="1">Cell wall biogenesis; peptidoglycan biosynthesis.</text>
</comment>
<sequence>MNSQIILVITLNFIISLIGTLAYSVRLVGVRTGKIAVSFALFNMLMLVSRIAVTFQVPILTKYVESNPGAGDLLIIFNIIILISGVATVFGAILIPTFQRILYKGVMSFSIDRSLSKLILHSFSKSGIRYIKECVSVPAKENVRQISYRKLPKRIMVYNLAAVALITVGSLAPIYAGFLEPDLRATCITLSPVVNGIATILMTIFIDPQLSMMTDDVIDGKCTQEQFRLCVIGLVGSKTIGTFASLLLLLPSSYLIVYVAGMI</sequence>
<feature type="transmembrane region" description="Helical" evidence="1">
    <location>
        <begin position="155"/>
        <end position="176"/>
    </location>
</feature>
<dbReference type="RefSeq" id="WP_013625168.1">
    <property type="nucleotide sequence ID" value="NC_015172.1"/>
</dbReference>
<keyword evidence="1" id="KW-0133">Cell shape</keyword>
<name>F0T1G0_SYNGF</name>
<keyword evidence="1" id="KW-0812">Transmembrane</keyword>
<reference evidence="2 3" key="1">
    <citation type="journal article" date="2011" name="Stand. Genomic Sci.">
        <title>Complete genome sequence of Syntrophobotulus glycolicus type strain (FlGlyR).</title>
        <authorList>
            <person name="Han C."/>
            <person name="Mwirichia R."/>
            <person name="Chertkov O."/>
            <person name="Held B."/>
            <person name="Lapidus A."/>
            <person name="Nolan M."/>
            <person name="Lucas S."/>
            <person name="Hammon N."/>
            <person name="Deshpande S."/>
            <person name="Cheng J.F."/>
            <person name="Tapia R."/>
            <person name="Goodwin L."/>
            <person name="Pitluck S."/>
            <person name="Huntemann M."/>
            <person name="Liolios K."/>
            <person name="Ivanova N."/>
            <person name="Pagani I."/>
            <person name="Mavromatis K."/>
            <person name="Ovchinikova G."/>
            <person name="Pati A."/>
            <person name="Chen A."/>
            <person name="Palaniappan K."/>
            <person name="Land M."/>
            <person name="Hauser L."/>
            <person name="Brambilla E.M."/>
            <person name="Rohde M."/>
            <person name="Spring S."/>
            <person name="Sikorski J."/>
            <person name="Goker M."/>
            <person name="Woyke T."/>
            <person name="Bristow J."/>
            <person name="Eisen J.A."/>
            <person name="Markowitz V."/>
            <person name="Hugenholtz P."/>
            <person name="Kyrpides N.C."/>
            <person name="Klenk H.P."/>
            <person name="Detter J.C."/>
        </authorList>
    </citation>
    <scope>NUCLEOTIDE SEQUENCE [LARGE SCALE GENOMIC DNA]</scope>
    <source>
        <strain evidence="3">DSM 8271 / FlGlyR</strain>
    </source>
</reference>
<dbReference type="GO" id="GO:0071555">
    <property type="term" value="P:cell wall organization"/>
    <property type="evidence" value="ECO:0007669"/>
    <property type="project" value="UniProtKB-KW"/>
</dbReference>
<dbReference type="InterPro" id="IPR021260">
    <property type="entry name" value="Amj"/>
</dbReference>
<dbReference type="GO" id="GO:0015648">
    <property type="term" value="F:lipid-linked peptidoglycan transporter activity"/>
    <property type="evidence" value="ECO:0007669"/>
    <property type="project" value="UniProtKB-UniRule"/>
</dbReference>
<accession>F0T1G0</accession>
<reference evidence="3" key="2">
    <citation type="submission" date="2011-02" db="EMBL/GenBank/DDBJ databases">
        <title>The complete genome of Syntrophobotulus glycolicus DSM 8271.</title>
        <authorList>
            <person name="Lucas S."/>
            <person name="Copeland A."/>
            <person name="Lapidus A."/>
            <person name="Bruce D."/>
            <person name="Goodwin L."/>
            <person name="Pitluck S."/>
            <person name="Kyrpides N."/>
            <person name="Mavromatis K."/>
            <person name="Pagani I."/>
            <person name="Ivanova N."/>
            <person name="Mikhailova N."/>
            <person name="Chertkov O."/>
            <person name="Held B."/>
            <person name="Detter J.C."/>
            <person name="Tapia R."/>
            <person name="Han C."/>
            <person name="Land M."/>
            <person name="Hauser L."/>
            <person name="Markowitz V."/>
            <person name="Cheng J.-F."/>
            <person name="Hugenholtz P."/>
            <person name="Woyke T."/>
            <person name="Wu D."/>
            <person name="Spring S."/>
            <person name="Schroeder M."/>
            <person name="Brambilla E."/>
            <person name="Klenk H.-P."/>
            <person name="Eisen J.A."/>
        </authorList>
    </citation>
    <scope>NUCLEOTIDE SEQUENCE [LARGE SCALE GENOMIC DNA]</scope>
    <source>
        <strain evidence="3">DSM 8271 / FlGlyR</strain>
    </source>
</reference>
<dbReference type="Pfam" id="PF10997">
    <property type="entry name" value="Amj"/>
    <property type="match status" value="1"/>
</dbReference>
<protein>
    <recommendedName>
        <fullName evidence="1">Lipid II flippase Amj</fullName>
    </recommendedName>
</protein>
<dbReference type="HOGENOM" id="CLU_059888_1_0_9"/>
<dbReference type="EMBL" id="CP002547">
    <property type="protein sequence ID" value="ADY56301.1"/>
    <property type="molecule type" value="Genomic_DNA"/>
</dbReference>
<dbReference type="eggNOG" id="ENOG502ZBN3">
    <property type="taxonomic scope" value="Bacteria"/>
</dbReference>
<feature type="transmembrane region" description="Helical" evidence="1">
    <location>
        <begin position="73"/>
        <end position="95"/>
    </location>
</feature>
<gene>
    <name evidence="1" type="primary">amj</name>
    <name evidence="2" type="ordered locus">Sgly_2008</name>
</gene>
<dbReference type="UniPathway" id="UPA00219"/>
<dbReference type="GO" id="GO:0009252">
    <property type="term" value="P:peptidoglycan biosynthetic process"/>
    <property type="evidence" value="ECO:0007669"/>
    <property type="project" value="UniProtKB-UniRule"/>
</dbReference>
<feature type="transmembrane region" description="Helical" evidence="1">
    <location>
        <begin position="227"/>
        <end position="250"/>
    </location>
</feature>
<keyword evidence="1" id="KW-0961">Cell wall biogenesis/degradation</keyword>
<keyword evidence="1" id="KW-0813">Transport</keyword>
<organism evidence="2 3">
    <name type="scientific">Syntrophobotulus glycolicus (strain DSM 8271 / FlGlyR)</name>
    <dbReference type="NCBI Taxonomy" id="645991"/>
    <lineage>
        <taxon>Bacteria</taxon>
        <taxon>Bacillati</taxon>
        <taxon>Bacillota</taxon>
        <taxon>Clostridia</taxon>
        <taxon>Eubacteriales</taxon>
        <taxon>Desulfitobacteriaceae</taxon>
        <taxon>Syntrophobotulus</taxon>
    </lineage>
</organism>
<keyword evidence="1" id="KW-0472">Membrane</keyword>
<feature type="transmembrane region" description="Helical" evidence="1">
    <location>
        <begin position="35"/>
        <end position="53"/>
    </location>
</feature>
<dbReference type="GO" id="GO:0005886">
    <property type="term" value="C:plasma membrane"/>
    <property type="evidence" value="ECO:0007669"/>
    <property type="project" value="UniProtKB-SubCell"/>
</dbReference>
<dbReference type="STRING" id="645991.Sgly_2008"/>
<comment type="similarity">
    <text evidence="1">Belongs to the Amj family.</text>
</comment>
<proteinExistence type="inferred from homology"/>
<dbReference type="HAMAP" id="MF_02077">
    <property type="entry name" value="Amj_flippase"/>
    <property type="match status" value="1"/>
</dbReference>
<keyword evidence="3" id="KW-1185">Reference proteome</keyword>
<dbReference type="Proteomes" id="UP000007488">
    <property type="component" value="Chromosome"/>
</dbReference>
<feature type="transmembrane region" description="Helical" evidence="1">
    <location>
        <begin position="188"/>
        <end position="206"/>
    </location>
</feature>
<keyword evidence="1" id="KW-1003">Cell membrane</keyword>
<evidence type="ECO:0000313" key="2">
    <source>
        <dbReference type="EMBL" id="ADY56301.1"/>
    </source>
</evidence>
<evidence type="ECO:0000256" key="1">
    <source>
        <dbReference type="HAMAP-Rule" id="MF_02077"/>
    </source>
</evidence>
<keyword evidence="1" id="KW-0573">Peptidoglycan synthesis</keyword>
<dbReference type="GO" id="GO:0008360">
    <property type="term" value="P:regulation of cell shape"/>
    <property type="evidence" value="ECO:0007669"/>
    <property type="project" value="UniProtKB-KW"/>
</dbReference>
<feature type="transmembrane region" description="Helical" evidence="1">
    <location>
        <begin position="6"/>
        <end position="23"/>
    </location>
</feature>
<comment type="function">
    <text evidence="1">Involved in peptidoglycan biosynthesis. Transports lipid-linked peptidoglycan precursors from the inner to the outer leaflet of the cytoplasmic membrane.</text>
</comment>
<dbReference type="AlphaFoldDB" id="F0T1G0"/>
<dbReference type="OrthoDB" id="7888986at2"/>
<evidence type="ECO:0000313" key="3">
    <source>
        <dbReference type="Proteomes" id="UP000007488"/>
    </source>
</evidence>
<keyword evidence="1" id="KW-1133">Transmembrane helix</keyword>
<comment type="subcellular location">
    <subcellularLocation>
        <location evidence="1">Cell membrane</location>
        <topology evidence="1">Multi-pass membrane protein</topology>
    </subcellularLocation>
</comment>
<dbReference type="KEGG" id="sgy:Sgly_2008"/>